<dbReference type="STRING" id="1291742.LOOC260_114170"/>
<evidence type="ECO:0000256" key="1">
    <source>
        <dbReference type="ARBA" id="ARBA00022612"/>
    </source>
</evidence>
<accession>A0A0A1GYC0</accession>
<dbReference type="HOGENOM" id="CLU_003937_0_0_9"/>
<dbReference type="Proteomes" id="UP000031620">
    <property type="component" value="Chromosome"/>
</dbReference>
<dbReference type="PANTHER" id="PTHR37813:SF1">
    <property type="entry name" value="FELS-2 PROPHAGE PROTEIN"/>
    <property type="match status" value="1"/>
</dbReference>
<organism evidence="5 6">
    <name type="scientific">Paucilactobacillus hokkaidonensis JCM 18461</name>
    <dbReference type="NCBI Taxonomy" id="1291742"/>
    <lineage>
        <taxon>Bacteria</taxon>
        <taxon>Bacillati</taxon>
        <taxon>Bacillota</taxon>
        <taxon>Bacilli</taxon>
        <taxon>Lactobacillales</taxon>
        <taxon>Lactobacillaceae</taxon>
        <taxon>Paucilactobacillus</taxon>
    </lineage>
</organism>
<feature type="region of interest" description="Disordered" evidence="3">
    <location>
        <begin position="209"/>
        <end position="231"/>
    </location>
</feature>
<keyword evidence="2" id="KW-0175">Coiled coil</keyword>
<name>A0A0A1GYC0_9LACO</name>
<evidence type="ECO:0000313" key="5">
    <source>
        <dbReference type="EMBL" id="BAP85953.1"/>
    </source>
</evidence>
<dbReference type="InterPro" id="IPR010090">
    <property type="entry name" value="Phage_tape_meas"/>
</dbReference>
<feature type="domain" description="Phage tail tape measure protein" evidence="4">
    <location>
        <begin position="321"/>
        <end position="526"/>
    </location>
</feature>
<dbReference type="CDD" id="cd13402">
    <property type="entry name" value="LT_TF-like"/>
    <property type="match status" value="1"/>
</dbReference>
<dbReference type="KEGG" id="lho:LOOC260_114170"/>
<keyword evidence="1" id="KW-1188">Viral release from host cell</keyword>
<reference evidence="5 6" key="1">
    <citation type="submission" date="2014-11" db="EMBL/GenBank/DDBJ databases">
        <title>Complete genome sequence and analysis of Lactobacillus hokkaidonensis LOOC260T.</title>
        <authorList>
            <person name="Tanizawa Y."/>
            <person name="Tohno M."/>
            <person name="Kaminuma E."/>
            <person name="Nakamura Y."/>
            <person name="Arita M."/>
        </authorList>
    </citation>
    <scope>NUCLEOTIDE SEQUENCE [LARGE SCALE GENOMIC DNA]</scope>
    <source>
        <strain evidence="5 6">LOOC260</strain>
    </source>
</reference>
<dbReference type="PANTHER" id="PTHR37813">
    <property type="entry name" value="FELS-2 PROPHAGE PROTEIN"/>
    <property type="match status" value="1"/>
</dbReference>
<dbReference type="RefSeq" id="WP_052467333.1">
    <property type="nucleotide sequence ID" value="NZ_AP014680.1"/>
</dbReference>
<dbReference type="EMBL" id="AP014680">
    <property type="protein sequence ID" value="BAP85953.1"/>
    <property type="molecule type" value="Genomic_DNA"/>
</dbReference>
<evidence type="ECO:0000259" key="4">
    <source>
        <dbReference type="Pfam" id="PF10145"/>
    </source>
</evidence>
<evidence type="ECO:0000313" key="6">
    <source>
        <dbReference type="Proteomes" id="UP000031620"/>
    </source>
</evidence>
<dbReference type="Gene3D" id="1.10.287.1490">
    <property type="match status" value="1"/>
</dbReference>
<feature type="coiled-coil region" evidence="2">
    <location>
        <begin position="94"/>
        <end position="142"/>
    </location>
</feature>
<proteinExistence type="predicted"/>
<feature type="compositionally biased region" description="Basic and acidic residues" evidence="3">
    <location>
        <begin position="209"/>
        <end position="218"/>
    </location>
</feature>
<sequence>MVKKVQARMSTEVALDVLKASESLSSLKQVVNSTTKAWQAQSKQMASAGDYITAAQRKYEGLGKSIKAQETYIESLKNKQSELNGNTEKTAKEYLKFQKNIDSATTRLKSMEAQQGRAKSAMEAQQSGLAKLQSEYKTLTKASSAYVGRLTAEGNKASATVAKYNGVKKSLSNLKEQYKAQTTELERVANESGKTSTAYQKQKVKLDETGKSVAETRSKMKSMNSTMNKLQPTGINKIDHAVVKVKDNTGKMATKAKASFAKFRTAAMAASVGVAALGASLLSGAKQASALQNAYVANANLMSTAGEKQADVQKAVNNMQKDGKKYSIEYGESQKVIADGYQELIKRGYSSNQALGSMKSILQASKASGDSFNDTMQVTTSTMEAFGMKSNNTATQMKNTSKVANTLAMAADATSTNFSDLGVGMSYVGTSAKQAGLSLNDTASAMGVLSNSGIEADKAGTGLRKTINSLISPTKTGTDALGKYGMSISDFKDKSGNLKSVGTIFKEIGDKVPKGDQANFFHNVFGTTGQNAAAVLAQNVDQLDKVNKQVGGAYQNDYVGKLANKNMKSTQNSTKQFKEAFKAIQIELGTALMPALSKAAKGMAKAFETKNFQKGLKTFANGIGDVANALVSFVEFVGKHGKTIKTFGEIMLGAFVSTKLIAGIVNIKNAIGAIKVAKTVADLDNLKGVAKGLGGIKLGLKWAGGKTISIAKFAIKSVSKIGSAIKIAAKWVGGKAVTLAKLAVKGVSKAGSAIKIAAQWLGAKAVAAAKLAYLGLTKTVKLTGKGFKALGLAMKANPFITITVAVIAIGTALVELYKHNKKFRTFVNGLAKDAKKFITPIVKFFTSLGKTVGKVFGALGGFAKKGWNGVKKANDAYVKADKKLWATIGKNVSKAASSMWKSTKGFFSKGWSNLKKTADTGIKNDQKAWNNFKKNTSKASSSMWKQTQKDFKGGWNNVKSATSTGINSIERVWSNLQSTTGKIAKEMMRDHPRTFKAGYKVMQDYSNTWKDVTNGHWDRLGNDTKKTAQDMTKFWKNVMGDTYNWMNKETGGRLGDMLKLFQSGLSSISKAWSSAWTGMKNFFGDIWNDIKSLGKDALNGVIGFINGGIGGIDTVIHTFGGKASAVPKISKLAAGTQNGRLTEDTLAVLNDGNDSPKTKNRELVEKKDGSMYLVKGVNTLAKLEAGDAVYNAKQTSKMLKGLLPRFGLGSGIANAVSGAVDWAGDKLGDVGTFLGDKFKAIEKFFKNPVKELSSVFDKAVGSLSGKAELVADMVPPAGHYIIKQGEKWFKDLFKGLRGSMDNPGGAGTERWRSVIQQVADRMGINLTSAGMSAVMHRIAQESNGSPTVTNNWDSNAKAGHPSTGLLQYIQPTFDHWLPKGFTNDIHNGSSQIAAMFNDSNWLRDISVKGGWGPTGHNKMANGGIIGQHQMIEIAENNKKEAVIPMDAMKSSRAWMLLKKVIDNFADGSGSSSAKTATSGSDLDSKVAELTSTVNQMATMMKTIIGLNADQIAATKGIGTFDQNKLYKKMATDQGLSDYQSF</sequence>
<dbReference type="Pfam" id="PF10145">
    <property type="entry name" value="PhageMin_Tail"/>
    <property type="match status" value="1"/>
</dbReference>
<protein>
    <submittedName>
        <fullName evidence="5">Phage tail tape mesure</fullName>
    </submittedName>
</protein>
<evidence type="ECO:0000256" key="2">
    <source>
        <dbReference type="SAM" id="Coils"/>
    </source>
</evidence>
<evidence type="ECO:0000256" key="3">
    <source>
        <dbReference type="SAM" id="MobiDB-lite"/>
    </source>
</evidence>
<gene>
    <name evidence="5" type="ORF">LOOC260_114170</name>
</gene>
<dbReference type="NCBIfam" id="TIGR01760">
    <property type="entry name" value="tape_meas_TP901"/>
    <property type="match status" value="1"/>
</dbReference>
<feature type="compositionally biased region" description="Polar residues" evidence="3">
    <location>
        <begin position="221"/>
        <end position="231"/>
    </location>
</feature>